<dbReference type="CDD" id="cd08071">
    <property type="entry name" value="MPN_DUF2466"/>
    <property type="match status" value="1"/>
</dbReference>
<proteinExistence type="inferred from homology"/>
<dbReference type="PROSITE" id="PS50249">
    <property type="entry name" value="MPN"/>
    <property type="match status" value="1"/>
</dbReference>
<dbReference type="InterPro" id="IPR046778">
    <property type="entry name" value="UPF0758_N"/>
</dbReference>
<dbReference type="InterPro" id="IPR020891">
    <property type="entry name" value="UPF0758_CS"/>
</dbReference>
<protein>
    <recommendedName>
        <fullName evidence="7">MPN domain-containing protein</fullName>
    </recommendedName>
</protein>
<dbReference type="GO" id="GO:0046872">
    <property type="term" value="F:metal ion binding"/>
    <property type="evidence" value="ECO:0007669"/>
    <property type="project" value="UniProtKB-KW"/>
</dbReference>
<dbReference type="PANTHER" id="PTHR30471">
    <property type="entry name" value="DNA REPAIR PROTEIN RADC"/>
    <property type="match status" value="1"/>
</dbReference>
<dbReference type="Pfam" id="PF20582">
    <property type="entry name" value="UPF0758_N"/>
    <property type="match status" value="1"/>
</dbReference>
<dbReference type="Gene3D" id="3.40.140.10">
    <property type="entry name" value="Cytidine Deaminase, domain 2"/>
    <property type="match status" value="1"/>
</dbReference>
<keyword evidence="5" id="KW-0482">Metalloprotease</keyword>
<keyword evidence="9" id="KW-1185">Reference proteome</keyword>
<evidence type="ECO:0000256" key="4">
    <source>
        <dbReference type="ARBA" id="ARBA00022833"/>
    </source>
</evidence>
<organism evidence="8 9">
    <name type="scientific">Solemya velesiana gill symbiont</name>
    <dbReference type="NCBI Taxonomy" id="1918948"/>
    <lineage>
        <taxon>Bacteria</taxon>
        <taxon>Pseudomonadati</taxon>
        <taxon>Pseudomonadota</taxon>
        <taxon>Gammaproteobacteria</taxon>
        <taxon>sulfur-oxidizing symbionts</taxon>
    </lineage>
</organism>
<dbReference type="EMBL" id="MPRJ01000010">
    <property type="protein sequence ID" value="OOZ37405.1"/>
    <property type="molecule type" value="Genomic_DNA"/>
</dbReference>
<dbReference type="InterPro" id="IPR001405">
    <property type="entry name" value="UPF0758"/>
</dbReference>
<dbReference type="OrthoDB" id="9804482at2"/>
<dbReference type="GO" id="GO:0008237">
    <property type="term" value="F:metallopeptidase activity"/>
    <property type="evidence" value="ECO:0007669"/>
    <property type="project" value="UniProtKB-KW"/>
</dbReference>
<dbReference type="SUPFAM" id="SSF47781">
    <property type="entry name" value="RuvA domain 2-like"/>
    <property type="match status" value="1"/>
</dbReference>
<dbReference type="InterPro" id="IPR010994">
    <property type="entry name" value="RuvA_2-like"/>
</dbReference>
<dbReference type="Pfam" id="PF04002">
    <property type="entry name" value="RadC"/>
    <property type="match status" value="1"/>
</dbReference>
<dbReference type="SUPFAM" id="SSF102712">
    <property type="entry name" value="JAB1/MPN domain"/>
    <property type="match status" value="1"/>
</dbReference>
<dbReference type="PROSITE" id="PS01302">
    <property type="entry name" value="UPF0758"/>
    <property type="match status" value="1"/>
</dbReference>
<keyword evidence="1" id="KW-0645">Protease</keyword>
<dbReference type="Proteomes" id="UP000190896">
    <property type="component" value="Unassembled WGS sequence"/>
</dbReference>
<name>A0A1T2KX38_9GAMM</name>
<evidence type="ECO:0000256" key="1">
    <source>
        <dbReference type="ARBA" id="ARBA00022670"/>
    </source>
</evidence>
<accession>A0A1T2KX38</accession>
<dbReference type="NCBIfam" id="NF000642">
    <property type="entry name" value="PRK00024.1"/>
    <property type="match status" value="1"/>
</dbReference>
<comment type="similarity">
    <text evidence="6">Belongs to the UPF0758 family.</text>
</comment>
<dbReference type="PANTHER" id="PTHR30471:SF3">
    <property type="entry name" value="UPF0758 PROTEIN YEES-RELATED"/>
    <property type="match status" value="1"/>
</dbReference>
<keyword evidence="2" id="KW-0479">Metal-binding</keyword>
<reference evidence="8 9" key="1">
    <citation type="submission" date="2016-11" db="EMBL/GenBank/DDBJ databases">
        <title>Mixed transmission modes and dynamic genome evolution in an obligate animal-bacterial symbiosis.</title>
        <authorList>
            <person name="Russell S.L."/>
            <person name="Corbett-Detig R.B."/>
            <person name="Cavanaugh C.M."/>
        </authorList>
    </citation>
    <scope>NUCLEOTIDE SEQUENCE [LARGE SCALE GENOMIC DNA]</scope>
    <source>
        <strain evidence="8">Se-Cadez</strain>
    </source>
</reference>
<keyword evidence="4" id="KW-0862">Zinc</keyword>
<sequence length="224" mass="24812">MTITDWPLEERPREKLIARGAAALSNAELLAIFLRTGMKGKSAVDLARSLLTEYHGLHALLGADCDRFCRSPGLGAAKYAQLQAALEMSRRYLREELEQGDALTNPAQTRRYLEARLRGYPHEVFACLFLDNRHKIIEYEELFRGTIDGASVHPREVVKRALTHNAAALIMAHNHPSGVAEPSRSDEQITRQLKSALELVGIRVIDHIIVGAGHSSSLAEMGLL</sequence>
<dbReference type="InterPro" id="IPR037518">
    <property type="entry name" value="MPN"/>
</dbReference>
<dbReference type="InterPro" id="IPR025657">
    <property type="entry name" value="RadC_JAB"/>
</dbReference>
<evidence type="ECO:0000256" key="2">
    <source>
        <dbReference type="ARBA" id="ARBA00022723"/>
    </source>
</evidence>
<gene>
    <name evidence="8" type="ORF">BOW51_02335</name>
</gene>
<dbReference type="GO" id="GO:0006508">
    <property type="term" value="P:proteolysis"/>
    <property type="evidence" value="ECO:0007669"/>
    <property type="project" value="UniProtKB-KW"/>
</dbReference>
<evidence type="ECO:0000313" key="8">
    <source>
        <dbReference type="EMBL" id="OOZ37405.1"/>
    </source>
</evidence>
<evidence type="ECO:0000256" key="5">
    <source>
        <dbReference type="ARBA" id="ARBA00023049"/>
    </source>
</evidence>
<keyword evidence="3" id="KW-0378">Hydrolase</keyword>
<comment type="caution">
    <text evidence="8">The sequence shown here is derived from an EMBL/GenBank/DDBJ whole genome shotgun (WGS) entry which is preliminary data.</text>
</comment>
<feature type="domain" description="MPN" evidence="7">
    <location>
        <begin position="102"/>
        <end position="224"/>
    </location>
</feature>
<dbReference type="AlphaFoldDB" id="A0A1T2KX38"/>
<dbReference type="NCBIfam" id="TIGR00608">
    <property type="entry name" value="radc"/>
    <property type="match status" value="1"/>
</dbReference>
<dbReference type="RefSeq" id="WP_078485920.1">
    <property type="nucleotide sequence ID" value="NZ_MPRJ01000010.1"/>
</dbReference>
<evidence type="ECO:0000256" key="3">
    <source>
        <dbReference type="ARBA" id="ARBA00022801"/>
    </source>
</evidence>
<evidence type="ECO:0000313" key="9">
    <source>
        <dbReference type="Proteomes" id="UP000190896"/>
    </source>
</evidence>
<evidence type="ECO:0000256" key="6">
    <source>
        <dbReference type="RuleBase" id="RU003797"/>
    </source>
</evidence>
<evidence type="ECO:0000259" key="7">
    <source>
        <dbReference type="PROSITE" id="PS50249"/>
    </source>
</evidence>